<dbReference type="EC" id="3.1.1.29" evidence="1"/>
<dbReference type="FunFam" id="3.30.160.20:FF:000046">
    <property type="entry name" value="Peptidyl-tRNA hydrolase ICT1"/>
    <property type="match status" value="1"/>
</dbReference>
<evidence type="ECO:0000313" key="7">
    <source>
        <dbReference type="Proteomes" id="UP000678499"/>
    </source>
</evidence>
<proteinExistence type="inferred from homology"/>
<dbReference type="PROSITE" id="PS00745">
    <property type="entry name" value="RF_PROK_I"/>
    <property type="match status" value="1"/>
</dbReference>
<dbReference type="PANTHER" id="PTHR11075:SF54">
    <property type="entry name" value="LARGE RIBOSOMAL SUBUNIT PROTEIN ML62"/>
    <property type="match status" value="1"/>
</dbReference>
<protein>
    <recommendedName>
        <fullName evidence="3">Large ribosomal subunit protein mL62</fullName>
        <ecNumber evidence="1">3.1.1.29</ecNumber>
    </recommendedName>
    <alternativeName>
        <fullName evidence="4">Peptidyl-tRNA hydrolase ICT1, mitochondrial</fullName>
    </alternativeName>
</protein>
<dbReference type="Gene3D" id="3.30.160.20">
    <property type="match status" value="1"/>
</dbReference>
<dbReference type="EMBL" id="CAJPEX010000119">
    <property type="protein sequence ID" value="CAG0913492.1"/>
    <property type="molecule type" value="Genomic_DNA"/>
</dbReference>
<organism evidence="6">
    <name type="scientific">Notodromas monacha</name>
    <dbReference type="NCBI Taxonomy" id="399045"/>
    <lineage>
        <taxon>Eukaryota</taxon>
        <taxon>Metazoa</taxon>
        <taxon>Ecdysozoa</taxon>
        <taxon>Arthropoda</taxon>
        <taxon>Crustacea</taxon>
        <taxon>Oligostraca</taxon>
        <taxon>Ostracoda</taxon>
        <taxon>Podocopa</taxon>
        <taxon>Podocopida</taxon>
        <taxon>Cypridocopina</taxon>
        <taxon>Cypridoidea</taxon>
        <taxon>Cyprididae</taxon>
        <taxon>Notodromas</taxon>
    </lineage>
</organism>
<evidence type="ECO:0000256" key="1">
    <source>
        <dbReference type="ARBA" id="ARBA00013260"/>
    </source>
</evidence>
<dbReference type="EMBL" id="OA882156">
    <property type="protein sequence ID" value="CAD7273340.1"/>
    <property type="molecule type" value="Genomic_DNA"/>
</dbReference>
<keyword evidence="7" id="KW-1185">Reference proteome</keyword>
<dbReference type="Pfam" id="PF00472">
    <property type="entry name" value="RF-1"/>
    <property type="match status" value="1"/>
</dbReference>
<evidence type="ECO:0000313" key="6">
    <source>
        <dbReference type="EMBL" id="CAD7273340.1"/>
    </source>
</evidence>
<evidence type="ECO:0000256" key="3">
    <source>
        <dbReference type="ARBA" id="ARBA00039441"/>
    </source>
</evidence>
<evidence type="ECO:0000256" key="2">
    <source>
        <dbReference type="ARBA" id="ARBA00038225"/>
    </source>
</evidence>
<dbReference type="PANTHER" id="PTHR11075">
    <property type="entry name" value="PEPTIDE CHAIN RELEASE FACTOR"/>
    <property type="match status" value="1"/>
</dbReference>
<dbReference type="AlphaFoldDB" id="A0A7R9GAA4"/>
<dbReference type="InterPro" id="IPR000352">
    <property type="entry name" value="Pep_chain_release_fac_I"/>
</dbReference>
<gene>
    <name evidence="6" type="ORF">NMOB1V02_LOCUS1232</name>
</gene>
<accession>A0A7R9GAA4</accession>
<name>A0A7R9GAA4_9CRUS</name>
<feature type="domain" description="Prokaryotic-type class I peptide chain release factors" evidence="5">
    <location>
        <begin position="75"/>
        <end position="91"/>
    </location>
</feature>
<sequence length="199" mass="22411">MSLWLSKLSKILVAPSRFSRVVALNSFSSRSTQDLEDIYPNSSLKFDAPQKPPETKGLNFSGFIPIDSLQVTCSRSSGPGGQHVNTTSSKVDVRFEVAKASWLSEELKQRLVEQNPNALNKDGFFIVKSDKTRSQHLNLADCLDKLRKTIWESAKEPAPPSEESIERHRRLLERAARQRLAEKRVRAVVKASRRQPLGL</sequence>
<dbReference type="GO" id="GO:0016150">
    <property type="term" value="F:translation release factor activity, codon nonspecific"/>
    <property type="evidence" value="ECO:0007669"/>
    <property type="project" value="TreeGrafter"/>
</dbReference>
<evidence type="ECO:0000256" key="4">
    <source>
        <dbReference type="ARBA" id="ARBA00041531"/>
    </source>
</evidence>
<comment type="similarity">
    <text evidence="2">Belongs to the prokaryotic/mitochondrial release factor family. Mitochondrion-specific ribosomal protein mL62 subfamily.</text>
</comment>
<dbReference type="GO" id="GO:0070126">
    <property type="term" value="P:mitochondrial translational termination"/>
    <property type="evidence" value="ECO:0007669"/>
    <property type="project" value="TreeGrafter"/>
</dbReference>
<dbReference type="InterPro" id="IPR052104">
    <property type="entry name" value="Mito_Release_Factor_mL62"/>
</dbReference>
<evidence type="ECO:0000259" key="5">
    <source>
        <dbReference type="PROSITE" id="PS00745"/>
    </source>
</evidence>
<dbReference type="SUPFAM" id="SSF110916">
    <property type="entry name" value="Peptidyl-tRNA hydrolase domain-like"/>
    <property type="match status" value="1"/>
</dbReference>
<dbReference type="GO" id="GO:0005762">
    <property type="term" value="C:mitochondrial large ribosomal subunit"/>
    <property type="evidence" value="ECO:0007669"/>
    <property type="project" value="TreeGrafter"/>
</dbReference>
<reference evidence="6" key="1">
    <citation type="submission" date="2020-11" db="EMBL/GenBank/DDBJ databases">
        <authorList>
            <person name="Tran Van P."/>
        </authorList>
    </citation>
    <scope>NUCLEOTIDE SEQUENCE</scope>
</reference>
<dbReference type="GO" id="GO:0004045">
    <property type="term" value="F:peptidyl-tRNA hydrolase activity"/>
    <property type="evidence" value="ECO:0007669"/>
    <property type="project" value="UniProtKB-EC"/>
</dbReference>
<dbReference type="Proteomes" id="UP000678499">
    <property type="component" value="Unassembled WGS sequence"/>
</dbReference>